<dbReference type="Pfam" id="PF00107">
    <property type="entry name" value="ADH_zinc_N"/>
    <property type="match status" value="1"/>
</dbReference>
<dbReference type="PANTHER" id="PTHR43401">
    <property type="entry name" value="L-THREONINE 3-DEHYDROGENASE"/>
    <property type="match status" value="1"/>
</dbReference>
<dbReference type="InterPro" id="IPR013154">
    <property type="entry name" value="ADH-like_N"/>
</dbReference>
<dbReference type="Gene3D" id="3.90.180.10">
    <property type="entry name" value="Medium-chain alcohol dehydrogenases, catalytic domain"/>
    <property type="match status" value="1"/>
</dbReference>
<dbReference type="SUPFAM" id="SSF50129">
    <property type="entry name" value="GroES-like"/>
    <property type="match status" value="1"/>
</dbReference>
<proteinExistence type="predicted"/>
<evidence type="ECO:0000256" key="1">
    <source>
        <dbReference type="ARBA" id="ARBA00023002"/>
    </source>
</evidence>
<dbReference type="SUPFAM" id="SSF51735">
    <property type="entry name" value="NAD(P)-binding Rossmann-fold domains"/>
    <property type="match status" value="1"/>
</dbReference>
<dbReference type="RefSeq" id="WP_166151081.1">
    <property type="nucleotide sequence ID" value="NZ_JAANYN010000014.1"/>
</dbReference>
<feature type="domain" description="Alcohol dehydrogenase-like N-terminal" evidence="3">
    <location>
        <begin position="24"/>
        <end position="130"/>
    </location>
</feature>
<protein>
    <submittedName>
        <fullName evidence="4">Zinc-binding alcohol dehydrogenase family protein</fullName>
    </submittedName>
</protein>
<sequence length="335" mass="36345">MKAIRCEQPGSLKQQHIEVPAPAQHEVQVKIKTIGVCGTDLHAFAGNQAFFSYPRILGHEIAATISQSNGSRFQSGDPVVVIPYIHCGVCNACLSGKTNCCTTLKVLGVHIDGAMQEYMSLPPHLLLPSPELSWTEMAMVEPLSVAAHAVRRAGVQAGEEILVMGCGPIGLAIMVFAHHAAAKVTALDTNPERLKLAKDHFHAENTIDAAQLVSDPGYKTKFGAGFNTVFDATGNKQAMESGPFFAAHGGKYILVGLYKDQLCFHHPSIHAKELSLLCSRNATKADFLEVMKILALKKFPTENYHTHDLGFDEVPEKFTHLTLPSNQVIKAMISI</sequence>
<reference evidence="4 5" key="1">
    <citation type="submission" date="2020-03" db="EMBL/GenBank/DDBJ databases">
        <title>Cyclobacterium plantarum sp. nov., a marine bacterium isolated from a coastal-marine wetland.</title>
        <authorList>
            <person name="Sanchez-Porro C."/>
            <person name="Ventosa A."/>
            <person name="Amoozegar M."/>
        </authorList>
    </citation>
    <scope>NUCLEOTIDE SEQUENCE [LARGE SCALE GENOMIC DNA]</scope>
    <source>
        <strain evidence="4 5">GBPx2</strain>
    </source>
</reference>
<dbReference type="InterPro" id="IPR013149">
    <property type="entry name" value="ADH-like_C"/>
</dbReference>
<evidence type="ECO:0000313" key="4">
    <source>
        <dbReference type="EMBL" id="NHE59556.1"/>
    </source>
</evidence>
<keyword evidence="5" id="KW-1185">Reference proteome</keyword>
<dbReference type="Proteomes" id="UP000649799">
    <property type="component" value="Unassembled WGS sequence"/>
</dbReference>
<evidence type="ECO:0000259" key="2">
    <source>
        <dbReference type="Pfam" id="PF00107"/>
    </source>
</evidence>
<feature type="domain" description="Alcohol dehydrogenase-like C-terminal" evidence="2">
    <location>
        <begin position="168"/>
        <end position="294"/>
    </location>
</feature>
<keyword evidence="1" id="KW-0560">Oxidoreductase</keyword>
<dbReference type="Pfam" id="PF08240">
    <property type="entry name" value="ADH_N"/>
    <property type="match status" value="1"/>
</dbReference>
<dbReference type="InterPro" id="IPR011032">
    <property type="entry name" value="GroES-like_sf"/>
</dbReference>
<dbReference type="InterPro" id="IPR050129">
    <property type="entry name" value="Zn_alcohol_dh"/>
</dbReference>
<gene>
    <name evidence="4" type="ORF">G9Q97_22330</name>
</gene>
<dbReference type="EMBL" id="JAANYN010000014">
    <property type="protein sequence ID" value="NHE59556.1"/>
    <property type="molecule type" value="Genomic_DNA"/>
</dbReference>
<dbReference type="CDD" id="cd08261">
    <property type="entry name" value="Zn_ADH7"/>
    <property type="match status" value="1"/>
</dbReference>
<organism evidence="4 5">
    <name type="scientific">Cyclobacterium plantarum</name>
    <dbReference type="NCBI Taxonomy" id="2716263"/>
    <lineage>
        <taxon>Bacteria</taxon>
        <taxon>Pseudomonadati</taxon>
        <taxon>Bacteroidota</taxon>
        <taxon>Cytophagia</taxon>
        <taxon>Cytophagales</taxon>
        <taxon>Cyclobacteriaceae</taxon>
        <taxon>Cyclobacterium</taxon>
    </lineage>
</organism>
<evidence type="ECO:0000313" key="5">
    <source>
        <dbReference type="Proteomes" id="UP000649799"/>
    </source>
</evidence>
<name>A0ABX0HCD9_9BACT</name>
<evidence type="ECO:0000259" key="3">
    <source>
        <dbReference type="Pfam" id="PF08240"/>
    </source>
</evidence>
<accession>A0ABX0HCD9</accession>
<dbReference type="Gene3D" id="3.40.50.720">
    <property type="entry name" value="NAD(P)-binding Rossmann-like Domain"/>
    <property type="match status" value="1"/>
</dbReference>
<dbReference type="PANTHER" id="PTHR43401:SF3">
    <property type="entry name" value="L-GALACTONATE-5-DEHYDROGENASE"/>
    <property type="match status" value="1"/>
</dbReference>
<comment type="caution">
    <text evidence="4">The sequence shown here is derived from an EMBL/GenBank/DDBJ whole genome shotgun (WGS) entry which is preliminary data.</text>
</comment>
<dbReference type="InterPro" id="IPR036291">
    <property type="entry name" value="NAD(P)-bd_dom_sf"/>
</dbReference>